<dbReference type="Proteomes" id="UP000663923">
    <property type="component" value="Chromosome"/>
</dbReference>
<accession>A0ABX7SYT7</accession>
<dbReference type="RefSeq" id="WP_207986290.1">
    <property type="nucleotide sequence ID" value="NZ_CP071794.1"/>
</dbReference>
<reference evidence="1 2" key="1">
    <citation type="submission" date="2021-03" db="EMBL/GenBank/DDBJ databases">
        <title>Complete genome of Parasphingorhabdus_sp.JHSY0214.</title>
        <authorList>
            <person name="Yoo J.H."/>
            <person name="Bae J.W."/>
        </authorList>
    </citation>
    <scope>NUCLEOTIDE SEQUENCE [LARGE SCALE GENOMIC DNA]</scope>
    <source>
        <strain evidence="1 2">JHSY0214</strain>
    </source>
</reference>
<evidence type="ECO:0000313" key="1">
    <source>
        <dbReference type="EMBL" id="QTD54456.1"/>
    </source>
</evidence>
<gene>
    <name evidence="1" type="ORF">J4G78_09100</name>
</gene>
<sequence length="141" mass="16107">MKQSASEFTKLLSSTPCLPHVPEAQVRIVSAMRYTILAHRQNKDIEGCLVAHFGTRKAARRFAHILETMGDIWPEPVMIHAPKCPQTTYDEMLLLDLVTSVIQKEPAHFHGLLCDMIPEKDCERLHIAISRFLKLFREQTA</sequence>
<evidence type="ECO:0000313" key="2">
    <source>
        <dbReference type="Proteomes" id="UP000663923"/>
    </source>
</evidence>
<proteinExistence type="predicted"/>
<evidence type="ECO:0008006" key="3">
    <source>
        <dbReference type="Google" id="ProtNLM"/>
    </source>
</evidence>
<keyword evidence="2" id="KW-1185">Reference proteome</keyword>
<organism evidence="1 2">
    <name type="scientific">Parasphingorhabdus cellanae</name>
    <dbReference type="NCBI Taxonomy" id="2806553"/>
    <lineage>
        <taxon>Bacteria</taxon>
        <taxon>Pseudomonadati</taxon>
        <taxon>Pseudomonadota</taxon>
        <taxon>Alphaproteobacteria</taxon>
        <taxon>Sphingomonadales</taxon>
        <taxon>Sphingomonadaceae</taxon>
        <taxon>Parasphingorhabdus</taxon>
    </lineage>
</organism>
<dbReference type="EMBL" id="CP071794">
    <property type="protein sequence ID" value="QTD54456.1"/>
    <property type="molecule type" value="Genomic_DNA"/>
</dbReference>
<protein>
    <recommendedName>
        <fullName evidence="3">Addiction module antidote protein</fullName>
    </recommendedName>
</protein>
<name>A0ABX7SYT7_9SPHN</name>